<feature type="region of interest" description="Disordered" evidence="1">
    <location>
        <begin position="247"/>
        <end position="304"/>
    </location>
</feature>
<dbReference type="STRING" id="1267564.SAMN05192561_10629"/>
<keyword evidence="2" id="KW-0812">Transmembrane</keyword>
<dbReference type="AlphaFoldDB" id="A0A1H6IZ13"/>
<proteinExistence type="predicted"/>
<reference evidence="3 4" key="1">
    <citation type="submission" date="2016-10" db="EMBL/GenBank/DDBJ databases">
        <authorList>
            <person name="de Groot N.N."/>
        </authorList>
    </citation>
    <scope>NUCLEOTIDE SEQUENCE [LARGE SCALE GENOMIC DNA]</scope>
    <source>
        <strain evidence="3 4">IBRC-M10418</strain>
    </source>
</reference>
<feature type="compositionally biased region" description="Low complexity" evidence="1">
    <location>
        <begin position="396"/>
        <end position="406"/>
    </location>
</feature>
<name>A0A1H6IZ13_9EURY</name>
<evidence type="ECO:0000313" key="4">
    <source>
        <dbReference type="Proteomes" id="UP000199215"/>
    </source>
</evidence>
<dbReference type="Proteomes" id="UP000199215">
    <property type="component" value="Unassembled WGS sequence"/>
</dbReference>
<feature type="compositionally biased region" description="Acidic residues" evidence="1">
    <location>
        <begin position="368"/>
        <end position="395"/>
    </location>
</feature>
<feature type="transmembrane region" description="Helical" evidence="2">
    <location>
        <begin position="201"/>
        <end position="220"/>
    </location>
</feature>
<evidence type="ECO:0000256" key="1">
    <source>
        <dbReference type="SAM" id="MobiDB-lite"/>
    </source>
</evidence>
<protein>
    <submittedName>
        <fullName evidence="3">Uncharacterized protein</fullName>
    </submittedName>
</protein>
<feature type="region of interest" description="Disordered" evidence="1">
    <location>
        <begin position="319"/>
        <end position="412"/>
    </location>
</feature>
<evidence type="ECO:0000256" key="2">
    <source>
        <dbReference type="SAM" id="Phobius"/>
    </source>
</evidence>
<gene>
    <name evidence="3" type="ORF">SAMN05192561_10629</name>
</gene>
<evidence type="ECO:0000313" key="3">
    <source>
        <dbReference type="EMBL" id="SEH54959.1"/>
    </source>
</evidence>
<dbReference type="Pfam" id="PF19107">
    <property type="entry name" value="DUF5794"/>
    <property type="match status" value="1"/>
</dbReference>
<dbReference type="InterPro" id="IPR043812">
    <property type="entry name" value="DUF5794"/>
</dbReference>
<feature type="compositionally biased region" description="Basic and acidic residues" evidence="1">
    <location>
        <begin position="267"/>
        <end position="291"/>
    </location>
</feature>
<organism evidence="3 4">
    <name type="scientific">Halopenitus malekzadehii</name>
    <dbReference type="NCBI Taxonomy" id="1267564"/>
    <lineage>
        <taxon>Archaea</taxon>
        <taxon>Methanobacteriati</taxon>
        <taxon>Methanobacteriota</taxon>
        <taxon>Stenosarchaea group</taxon>
        <taxon>Halobacteria</taxon>
        <taxon>Halobacteriales</taxon>
        <taxon>Haloferacaceae</taxon>
        <taxon>Halopenitus</taxon>
    </lineage>
</organism>
<accession>A0A1H6IZ13</accession>
<feature type="transmembrane region" description="Helical" evidence="2">
    <location>
        <begin position="21"/>
        <end position="45"/>
    </location>
</feature>
<keyword evidence="4" id="KW-1185">Reference proteome</keyword>
<feature type="transmembrane region" description="Helical" evidence="2">
    <location>
        <begin position="82"/>
        <end position="100"/>
    </location>
</feature>
<feature type="transmembrane region" description="Helical" evidence="2">
    <location>
        <begin position="51"/>
        <end position="70"/>
    </location>
</feature>
<feature type="transmembrane region" description="Helical" evidence="2">
    <location>
        <begin position="167"/>
        <end position="189"/>
    </location>
</feature>
<dbReference type="EMBL" id="FNWU01000006">
    <property type="protein sequence ID" value="SEH54959.1"/>
    <property type="molecule type" value="Genomic_DNA"/>
</dbReference>
<feature type="compositionally biased region" description="Gly residues" evidence="1">
    <location>
        <begin position="256"/>
        <end position="266"/>
    </location>
</feature>
<sequence length="412" mass="41267">MSVSQHPVALRLERQVGGATKLLATVMALPLIDGIFPALVLAGALSTPVGILETGLLIFGGSATMAVILAEMDGTRREQVTSVLLIGALIVPLAALQAAIAPTLAGLLDLEVFQRFAGLVILTIAAKTASAKIGDVLPSPSVIIALGLVASISPAGAELAFSSDPSIVARGAAAAAVGVGFALFVALAAPQLRGHVNIDRFRFGSAVALGVLALPILGILQTDAPIALAVLVVTGLFAYDPDADPSVTASGRRGDLGGGPDDPDGGAGDRGDAERADDRDVEGRKEPRSEPDPLPIDVPEAPDRIAGVDPSLVAVDVNAHGAVPRPAPNGGSAGVVADRDPANTPRSPSAFGLSEADDGVGVDHDSGADDAEDAGSDMADNAEDAGSDMADDPDADPAYADGDTGATRAPWL</sequence>
<keyword evidence="2" id="KW-0472">Membrane</keyword>
<keyword evidence="2" id="KW-1133">Transmembrane helix</keyword>